<dbReference type="InterPro" id="IPR019734">
    <property type="entry name" value="TPR_rpt"/>
</dbReference>
<dbReference type="Proteomes" id="UP000240608">
    <property type="component" value="Unassembled WGS sequence"/>
</dbReference>
<name>A0A2T4DSG6_9BACT</name>
<protein>
    <recommendedName>
        <fullName evidence="4">Gliding motility protein</fullName>
    </recommendedName>
</protein>
<dbReference type="Gene3D" id="1.25.40.10">
    <property type="entry name" value="Tetratricopeptide repeat domain"/>
    <property type="match status" value="1"/>
</dbReference>
<dbReference type="InterPro" id="IPR011990">
    <property type="entry name" value="TPR-like_helical_dom_sf"/>
</dbReference>
<feature type="region of interest" description="Disordered" evidence="1">
    <location>
        <begin position="1"/>
        <end position="27"/>
    </location>
</feature>
<proteinExistence type="predicted"/>
<evidence type="ECO:0000313" key="2">
    <source>
        <dbReference type="EMBL" id="PTB96737.1"/>
    </source>
</evidence>
<evidence type="ECO:0000256" key="1">
    <source>
        <dbReference type="SAM" id="MobiDB-lite"/>
    </source>
</evidence>
<dbReference type="Pfam" id="PF13174">
    <property type="entry name" value="TPR_6"/>
    <property type="match status" value="1"/>
</dbReference>
<accession>A0A2T4DSG6</accession>
<dbReference type="AlphaFoldDB" id="A0A2T4DSG6"/>
<evidence type="ECO:0000313" key="3">
    <source>
        <dbReference type="Proteomes" id="UP000240608"/>
    </source>
</evidence>
<dbReference type="EMBL" id="PYVU01000038">
    <property type="protein sequence ID" value="PTB96737.1"/>
    <property type="molecule type" value="Genomic_DNA"/>
</dbReference>
<feature type="compositionally biased region" description="Basic and acidic residues" evidence="1">
    <location>
        <begin position="1"/>
        <end position="10"/>
    </location>
</feature>
<gene>
    <name evidence="2" type="ORF">C9994_06115</name>
</gene>
<evidence type="ECO:0008006" key="4">
    <source>
        <dbReference type="Google" id="ProtNLM"/>
    </source>
</evidence>
<comment type="caution">
    <text evidence="2">The sequence shown here is derived from an EMBL/GenBank/DDBJ whole genome shotgun (WGS) entry which is preliminary data.</text>
</comment>
<reference evidence="2 3" key="1">
    <citation type="submission" date="2018-03" db="EMBL/GenBank/DDBJ databases">
        <title>Cross-interface Injection: A General Nanoliter Liquid Handling Method Applied to Single Cells Genome Amplification Automated Nanoliter Liquid Handling Applied to Single Cell Multiple Displacement Amplification.</title>
        <authorList>
            <person name="Yun J."/>
            <person name="Xu P."/>
            <person name="Xu J."/>
            <person name="Dai X."/>
            <person name="Wang Y."/>
            <person name="Zheng X."/>
            <person name="Cao C."/>
            <person name="Yi Q."/>
            <person name="Zhu Y."/>
            <person name="Wang L."/>
            <person name="Dong Z."/>
            <person name="Huang Y."/>
            <person name="Huang L."/>
            <person name="Du W."/>
        </authorList>
    </citation>
    <scope>NUCLEOTIDE SEQUENCE [LARGE SCALE GENOMIC DNA]</scope>
    <source>
        <strain evidence="2 3">Z-D1-2</strain>
    </source>
</reference>
<organism evidence="2 3">
    <name type="scientific">Marivirga lumbricoides</name>
    <dbReference type="NCBI Taxonomy" id="1046115"/>
    <lineage>
        <taxon>Bacteria</taxon>
        <taxon>Pseudomonadati</taxon>
        <taxon>Bacteroidota</taxon>
        <taxon>Cytophagia</taxon>
        <taxon>Cytophagales</taxon>
        <taxon>Marivirgaceae</taxon>
        <taxon>Marivirga</taxon>
    </lineage>
</organism>
<sequence>KQRRKEERNKASLNQQNTFGAPSFQQTTASSNGKFYFYDPTTVASGRNEFKRVWGDRSLQDNWRTKQNVIAQQQASTEDQNNIANVSQGDIAAPASEEAQLLQERNTFFANIPFSEEQKSTLNKEIEEAYFKLGNIYNFDLKEKNDAVVAYTTLLNRYPSTEHKPEVLYLLYIYHQETDPAKAKTYAKELTTKFPETIYAKLILNPNYQEESNLASAKVKLIYEDAYKAYNVNDFKTALSHIERGLQEYPENDYEDNLKLLEALIIGKTEGRNNYVYKLQQFISNYPESELLDFAKQLLASVDQLEKKQRAMNEIKYVPYFKQAHYFVLLYENNKAISTILPGEIEDFAKKFFPNENLNAGNLIFDEDHSMILLSEFKDKETAEAFYKKFNSDLSPVKNFSSLNFSNFIISKDNFQIFYQAKMPDSYNDFFKENYKLIP</sequence>
<feature type="non-terminal residue" evidence="2">
    <location>
        <position position="1"/>
    </location>
</feature>
<feature type="compositionally biased region" description="Polar residues" evidence="1">
    <location>
        <begin position="11"/>
        <end position="27"/>
    </location>
</feature>